<name>A0A1B1BPF3_9MICO</name>
<dbReference type="RefSeq" id="WP_066598347.1">
    <property type="nucleotide sequence ID" value="NZ_CP016282.1"/>
</dbReference>
<feature type="binding site" evidence="6">
    <location>
        <position position="153"/>
    </location>
    <ligand>
        <name>FMN</name>
        <dbReference type="ChEBI" id="CHEBI:58210"/>
    </ligand>
</feature>
<dbReference type="Proteomes" id="UP000092582">
    <property type="component" value="Chromosome 1"/>
</dbReference>
<reference evidence="8 9" key="1">
    <citation type="submission" date="2016-06" db="EMBL/GenBank/DDBJ databases">
        <title>Genome sequencing of Cryobacterium arcticum PAMC 27867.</title>
        <authorList>
            <person name="Lee J."/>
            <person name="Kim O.-S."/>
        </authorList>
    </citation>
    <scope>NUCLEOTIDE SEQUENCE [LARGE SCALE GENOMIC DNA]</scope>
    <source>
        <strain evidence="8 9">PAMC 27867</strain>
    </source>
</reference>
<dbReference type="EMBL" id="CP016282">
    <property type="protein sequence ID" value="ANP74416.1"/>
    <property type="molecule type" value="Genomic_DNA"/>
</dbReference>
<evidence type="ECO:0000256" key="1">
    <source>
        <dbReference type="ARBA" id="ARBA00022630"/>
    </source>
</evidence>
<proteinExistence type="inferred from homology"/>
<keyword evidence="1 6" id="KW-0285">Flavoprotein</keyword>
<dbReference type="KEGG" id="cart:PA27867_3493"/>
<protein>
    <submittedName>
        <fullName evidence="8">FMNH2-dependent monooxygenase</fullName>
    </submittedName>
</protein>
<dbReference type="PANTHER" id="PTHR30011:SF16">
    <property type="entry name" value="C2H2 FINGER DOMAIN TRANSCRIPTION FACTOR (EUROFUNG)-RELATED"/>
    <property type="match status" value="1"/>
</dbReference>
<dbReference type="PIRSF" id="PIRSF000337">
    <property type="entry name" value="NTA_MOA"/>
    <property type="match status" value="1"/>
</dbReference>
<feature type="domain" description="Luciferase-like" evidence="7">
    <location>
        <begin position="28"/>
        <end position="382"/>
    </location>
</feature>
<dbReference type="AlphaFoldDB" id="A0A1B1BPF3"/>
<feature type="binding site" evidence="6">
    <location>
        <position position="224"/>
    </location>
    <ligand>
        <name>FMN</name>
        <dbReference type="ChEBI" id="CHEBI:58210"/>
    </ligand>
</feature>
<evidence type="ECO:0000256" key="4">
    <source>
        <dbReference type="ARBA" id="ARBA00023033"/>
    </source>
</evidence>
<dbReference type="PANTHER" id="PTHR30011">
    <property type="entry name" value="ALKANESULFONATE MONOOXYGENASE-RELATED"/>
    <property type="match status" value="1"/>
</dbReference>
<dbReference type="Gene3D" id="3.20.20.30">
    <property type="entry name" value="Luciferase-like domain"/>
    <property type="match status" value="1"/>
</dbReference>
<sequence length="430" mass="47636">MFHMGWFMGTGFGVYNWNQRWSGNVSQDVGNPQLFVDMATSLERAGFSYMMLEDSSVLPNVHRGTFESSVKNGGTIRFDPVPLIPFLTAATKHIGIVATISTSFYHPFMAARLFSTLDHVTNGRVGMNLVTSSNKSAMQNYGLKDLIPHDERYARANEWVDVVKALWDSWDEDAVLMDEVNGVFADHTKVHTVDFEGKYYRSRGPLNTIPGPQRHPVICQAGGSDVGREFGARNADTIIAAVKGVEEMKAYRDDVSERMIALGRDPKDVKVLFLISPVLADSKAEAEEKNAAMLKASAANIDAQVAGFSYFTSTDWSKYDYDAPFPDLSKNEGHQSTMNDFARSGATIREAVTNHRTQESVPLIGTPESIAEEMGEYMEYAGGDGFLIAKPVTRQNITEIADGLAPALRKRGLIRPSYEHSTFRDNLLAY</sequence>
<dbReference type="InterPro" id="IPR036661">
    <property type="entry name" value="Luciferase-like_sf"/>
</dbReference>
<evidence type="ECO:0000313" key="8">
    <source>
        <dbReference type="EMBL" id="ANP74416.1"/>
    </source>
</evidence>
<keyword evidence="3" id="KW-0560">Oxidoreductase</keyword>
<evidence type="ECO:0000256" key="6">
    <source>
        <dbReference type="PIRSR" id="PIRSR000337-1"/>
    </source>
</evidence>
<keyword evidence="2 6" id="KW-0288">FMN</keyword>
<dbReference type="InterPro" id="IPR011251">
    <property type="entry name" value="Luciferase-like_dom"/>
</dbReference>
<evidence type="ECO:0000256" key="2">
    <source>
        <dbReference type="ARBA" id="ARBA00022643"/>
    </source>
</evidence>
<feature type="binding site" evidence="6">
    <location>
        <position position="54"/>
    </location>
    <ligand>
        <name>FMN</name>
        <dbReference type="ChEBI" id="CHEBI:58210"/>
    </ligand>
</feature>
<evidence type="ECO:0000256" key="5">
    <source>
        <dbReference type="ARBA" id="ARBA00033748"/>
    </source>
</evidence>
<feature type="binding site" evidence="6">
    <location>
        <position position="149"/>
    </location>
    <ligand>
        <name>FMN</name>
        <dbReference type="ChEBI" id="CHEBI:58210"/>
    </ligand>
</feature>
<dbReference type="SUPFAM" id="SSF51679">
    <property type="entry name" value="Bacterial luciferase-like"/>
    <property type="match status" value="1"/>
</dbReference>
<dbReference type="InterPro" id="IPR016215">
    <property type="entry name" value="NTA_MOA"/>
</dbReference>
<keyword evidence="4 8" id="KW-0503">Monooxygenase</keyword>
<dbReference type="GO" id="GO:0004497">
    <property type="term" value="F:monooxygenase activity"/>
    <property type="evidence" value="ECO:0007669"/>
    <property type="project" value="UniProtKB-KW"/>
</dbReference>
<evidence type="ECO:0000259" key="7">
    <source>
        <dbReference type="Pfam" id="PF00296"/>
    </source>
</evidence>
<dbReference type="GO" id="GO:0016705">
    <property type="term" value="F:oxidoreductase activity, acting on paired donors, with incorporation or reduction of molecular oxygen"/>
    <property type="evidence" value="ECO:0007669"/>
    <property type="project" value="InterPro"/>
</dbReference>
<dbReference type="NCBIfam" id="TIGR03860">
    <property type="entry name" value="FMN_nitrolo"/>
    <property type="match status" value="1"/>
</dbReference>
<feature type="binding site" evidence="6">
    <location>
        <position position="99"/>
    </location>
    <ligand>
        <name>FMN</name>
        <dbReference type="ChEBI" id="CHEBI:58210"/>
    </ligand>
</feature>
<comment type="similarity">
    <text evidence="5">Belongs to the NtaA/SnaA/DszA monooxygenase family.</text>
</comment>
<dbReference type="InterPro" id="IPR051260">
    <property type="entry name" value="Diverse_substr_monoxygenases"/>
</dbReference>
<dbReference type="OrthoDB" id="3265338at2"/>
<evidence type="ECO:0000313" key="9">
    <source>
        <dbReference type="Proteomes" id="UP000092582"/>
    </source>
</evidence>
<dbReference type="Pfam" id="PF00296">
    <property type="entry name" value="Bac_luciferase"/>
    <property type="match status" value="1"/>
</dbReference>
<gene>
    <name evidence="8" type="ORF">PA27867_3493</name>
</gene>
<evidence type="ECO:0000256" key="3">
    <source>
        <dbReference type="ARBA" id="ARBA00023002"/>
    </source>
</evidence>
<keyword evidence="9" id="KW-1185">Reference proteome</keyword>
<organism evidence="8 9">
    <name type="scientific">Cryobacterium arcticum</name>
    <dbReference type="NCBI Taxonomy" id="670052"/>
    <lineage>
        <taxon>Bacteria</taxon>
        <taxon>Bacillati</taxon>
        <taxon>Actinomycetota</taxon>
        <taxon>Actinomycetes</taxon>
        <taxon>Micrococcales</taxon>
        <taxon>Microbacteriaceae</taxon>
        <taxon>Cryobacterium</taxon>
    </lineage>
</organism>
<accession>A0A1B1BPF3</accession>
<dbReference type="STRING" id="670052.PA27867_3493"/>